<comment type="caution">
    <text evidence="2">The sequence shown here is derived from an EMBL/GenBank/DDBJ whole genome shotgun (WGS) entry which is preliminary data.</text>
</comment>
<reference evidence="2" key="1">
    <citation type="submission" date="2022-11" db="EMBL/GenBank/DDBJ databases">
        <authorList>
            <person name="Petersen C."/>
        </authorList>
    </citation>
    <scope>NUCLEOTIDE SEQUENCE</scope>
    <source>
        <strain evidence="2">IBT 29864</strain>
    </source>
</reference>
<dbReference type="AlphaFoldDB" id="A0A9W9S238"/>
<feature type="transmembrane region" description="Helical" evidence="1">
    <location>
        <begin position="99"/>
        <end position="121"/>
    </location>
</feature>
<evidence type="ECO:0000256" key="1">
    <source>
        <dbReference type="SAM" id="Phobius"/>
    </source>
</evidence>
<organism evidence="2 3">
    <name type="scientific">Penicillium cataractarum</name>
    <dbReference type="NCBI Taxonomy" id="2100454"/>
    <lineage>
        <taxon>Eukaryota</taxon>
        <taxon>Fungi</taxon>
        <taxon>Dikarya</taxon>
        <taxon>Ascomycota</taxon>
        <taxon>Pezizomycotina</taxon>
        <taxon>Eurotiomycetes</taxon>
        <taxon>Eurotiomycetidae</taxon>
        <taxon>Eurotiales</taxon>
        <taxon>Aspergillaceae</taxon>
        <taxon>Penicillium</taxon>
    </lineage>
</organism>
<dbReference type="GeneID" id="81438432"/>
<dbReference type="Proteomes" id="UP001147782">
    <property type="component" value="Unassembled WGS sequence"/>
</dbReference>
<gene>
    <name evidence="2" type="ORF">N7496_006324</name>
</gene>
<evidence type="ECO:0000313" key="3">
    <source>
        <dbReference type="Proteomes" id="UP001147782"/>
    </source>
</evidence>
<reference evidence="2" key="2">
    <citation type="journal article" date="2023" name="IMA Fungus">
        <title>Comparative genomic study of the Penicillium genus elucidates a diverse pangenome and 15 lateral gene transfer events.</title>
        <authorList>
            <person name="Petersen C."/>
            <person name="Sorensen T."/>
            <person name="Nielsen M.R."/>
            <person name="Sondergaard T.E."/>
            <person name="Sorensen J.L."/>
            <person name="Fitzpatrick D.A."/>
            <person name="Frisvad J.C."/>
            <person name="Nielsen K.L."/>
        </authorList>
    </citation>
    <scope>NUCLEOTIDE SEQUENCE</scope>
    <source>
        <strain evidence="2">IBT 29864</strain>
    </source>
</reference>
<dbReference type="InterPro" id="IPR010721">
    <property type="entry name" value="UstE-like"/>
</dbReference>
<dbReference type="EMBL" id="JAPZBS010000005">
    <property type="protein sequence ID" value="KAJ5370232.1"/>
    <property type="molecule type" value="Genomic_DNA"/>
</dbReference>
<name>A0A9W9S238_9EURO</name>
<dbReference type="Pfam" id="PF06966">
    <property type="entry name" value="DUF1295"/>
    <property type="match status" value="1"/>
</dbReference>
<dbReference type="RefSeq" id="XP_056554666.1">
    <property type="nucleotide sequence ID" value="XM_056699253.1"/>
</dbReference>
<accession>A0A9W9S238</accession>
<sequence>MANDKKLHDNLSRVKAPSPVGKSIFVGLRLADALWQYNFLHRSWASQLVSRLNGTPLPATAALNGQLRPYYQILVAMSLGSGIKQAIHMAFISEQELSAGLGFGIGFFNTVFNSTNILFGIWSATSQAPVSEDWRSVLSKVSLVAGILAYSVGILVELISELQRQRFKKNLANKGKPYGDGLFSLATNINYGAYTLWRGGFALATGGWPWGLFTFAFFFYDFATRGVPVLDQYCTERVCFVSRY</sequence>
<keyword evidence="3" id="KW-1185">Reference proteome</keyword>
<keyword evidence="1" id="KW-0812">Transmembrane</keyword>
<evidence type="ECO:0000313" key="2">
    <source>
        <dbReference type="EMBL" id="KAJ5370232.1"/>
    </source>
</evidence>
<dbReference type="OrthoDB" id="67965at2759"/>
<proteinExistence type="predicted"/>
<keyword evidence="1" id="KW-1133">Transmembrane helix</keyword>
<feature type="transmembrane region" description="Helical" evidence="1">
    <location>
        <begin position="141"/>
        <end position="159"/>
    </location>
</feature>
<keyword evidence="1" id="KW-0472">Membrane</keyword>
<evidence type="ECO:0008006" key="4">
    <source>
        <dbReference type="Google" id="ProtNLM"/>
    </source>
</evidence>
<protein>
    <recommendedName>
        <fullName evidence="4">Steroid 5-alpha reductase C-terminal domain-containing protein</fullName>
    </recommendedName>
</protein>
<dbReference type="Gene3D" id="1.20.120.1630">
    <property type="match status" value="1"/>
</dbReference>